<name>A0ABU0TG63_9FLAO</name>
<evidence type="ECO:0000313" key="1">
    <source>
        <dbReference type="EMBL" id="MDQ1095791.1"/>
    </source>
</evidence>
<keyword evidence="2" id="KW-1185">Reference proteome</keyword>
<evidence type="ECO:0000313" key="2">
    <source>
        <dbReference type="Proteomes" id="UP001225072"/>
    </source>
</evidence>
<dbReference type="SUPFAM" id="SSF47413">
    <property type="entry name" value="lambda repressor-like DNA-binding domains"/>
    <property type="match status" value="1"/>
</dbReference>
<proteinExistence type="predicted"/>
<reference evidence="1 2" key="1">
    <citation type="submission" date="2023-07" db="EMBL/GenBank/DDBJ databases">
        <title>Functional and genomic diversity of the sorghum phyllosphere microbiome.</title>
        <authorList>
            <person name="Shade A."/>
        </authorList>
    </citation>
    <scope>NUCLEOTIDE SEQUENCE [LARGE SCALE GENOMIC DNA]</scope>
    <source>
        <strain evidence="1 2">SORGH_AS_1064</strain>
    </source>
</reference>
<protein>
    <submittedName>
        <fullName evidence="1">Transcriptional regulator with XRE-family HTH domain</fullName>
    </submittedName>
</protein>
<organism evidence="1 2">
    <name type="scientific">Chryseobacterium camelliae</name>
    <dbReference type="NCBI Taxonomy" id="1265445"/>
    <lineage>
        <taxon>Bacteria</taxon>
        <taxon>Pseudomonadati</taxon>
        <taxon>Bacteroidota</taxon>
        <taxon>Flavobacteriia</taxon>
        <taxon>Flavobacteriales</taxon>
        <taxon>Weeksellaceae</taxon>
        <taxon>Chryseobacterium group</taxon>
        <taxon>Chryseobacterium</taxon>
    </lineage>
</organism>
<dbReference type="InterPro" id="IPR001387">
    <property type="entry name" value="Cro/C1-type_HTH"/>
</dbReference>
<dbReference type="RefSeq" id="WP_307447110.1">
    <property type="nucleotide sequence ID" value="NZ_JAUTAL010000001.1"/>
</dbReference>
<dbReference type="InterPro" id="IPR010982">
    <property type="entry name" value="Lambda_DNA-bd_dom_sf"/>
</dbReference>
<gene>
    <name evidence="1" type="ORF">QE404_000938</name>
</gene>
<accession>A0ABU0TG63</accession>
<sequence length="82" mass="9679">MARLSEEDKVLRIQIAKRLKSLRENSGDIQAKFATENEMDRQLLNSWENTNNDRGMTIYSINRICKIINITLKDFFDDPLFK</sequence>
<dbReference type="CDD" id="cd00093">
    <property type="entry name" value="HTH_XRE"/>
    <property type="match status" value="1"/>
</dbReference>
<dbReference type="Proteomes" id="UP001225072">
    <property type="component" value="Unassembled WGS sequence"/>
</dbReference>
<dbReference type="EMBL" id="JAUTAL010000001">
    <property type="protein sequence ID" value="MDQ1095791.1"/>
    <property type="molecule type" value="Genomic_DNA"/>
</dbReference>
<dbReference type="Gene3D" id="1.10.260.40">
    <property type="entry name" value="lambda repressor-like DNA-binding domains"/>
    <property type="match status" value="1"/>
</dbReference>
<comment type="caution">
    <text evidence="1">The sequence shown here is derived from an EMBL/GenBank/DDBJ whole genome shotgun (WGS) entry which is preliminary data.</text>
</comment>